<evidence type="ECO:0000313" key="4">
    <source>
        <dbReference type="Proteomes" id="UP000019593"/>
    </source>
</evidence>
<dbReference type="RefSeq" id="WP_025311087.1">
    <property type="nucleotide sequence ID" value="NZ_CP004372.1"/>
</dbReference>
<dbReference type="InterPro" id="IPR036866">
    <property type="entry name" value="RibonucZ/Hydroxyglut_hydro"/>
</dbReference>
<dbReference type="PANTHER" id="PTHR46018">
    <property type="entry name" value="ZINC PHOSPHODIESTERASE ELAC PROTEIN 1"/>
    <property type="match status" value="1"/>
</dbReference>
<keyword evidence="1" id="KW-0378">Hydrolase</keyword>
<keyword evidence="4" id="KW-1185">Reference proteome</keyword>
<proteinExistence type="predicted"/>
<dbReference type="SUPFAM" id="SSF56281">
    <property type="entry name" value="Metallo-hydrolase/oxidoreductase"/>
    <property type="match status" value="1"/>
</dbReference>
<feature type="domain" description="Metallo-beta-lactamase" evidence="2">
    <location>
        <begin position="26"/>
        <end position="227"/>
    </location>
</feature>
<dbReference type="InterPro" id="IPR044094">
    <property type="entry name" value="AtsA-like_MBL-fold"/>
</dbReference>
<dbReference type="AlphaFoldDB" id="W8RPU8"/>
<dbReference type="Gene3D" id="3.60.15.10">
    <property type="entry name" value="Ribonuclease Z/Hydroxyacylglutathione hydrolase-like"/>
    <property type="match status" value="1"/>
</dbReference>
<dbReference type="EMBL" id="CP004372">
    <property type="protein sequence ID" value="AHM03204.1"/>
    <property type="molecule type" value="Genomic_DNA"/>
</dbReference>
<gene>
    <name evidence="3" type="ORF">roselon_00788</name>
</gene>
<reference evidence="3 4" key="1">
    <citation type="submission" date="2013-03" db="EMBL/GenBank/DDBJ databases">
        <authorList>
            <person name="Fiebig A."/>
            <person name="Goeker M."/>
            <person name="Klenk H.-P.P."/>
        </authorList>
    </citation>
    <scope>NUCLEOTIDE SEQUENCE [LARGE SCALE GENOMIC DNA]</scope>
    <source>
        <strain evidence="4">DSM 19469</strain>
    </source>
</reference>
<sequence>MTEGATDRLVLLGTKGGPAIRPGGPMPTASLLQIGGRLCVIDCGLGVTKGLVEAGVSLKSLDLILITHLHSDHVLELGPLLHTAWTTGLATPVTVFGPKGTQAVWDGFCASLAYDIDLRIEDEGRPDLRKLAHVVEYAEGPLPVNGLSVRALRVDHPPVTDCFALRFDSARWSVTFSSDTCHFPPLADFAKGTDILIHEAMLAAGVDRLVAKTGNGARLKEHIVRSHTEARDAARIAQTAGAGRLVLHHLVPADDPGISDADWHASMAGHFDGPIEIGHDGMELRPQPQTQPAM</sequence>
<dbReference type="Pfam" id="PF23023">
    <property type="entry name" value="Anti-Pycsar_Apyc1"/>
    <property type="match status" value="1"/>
</dbReference>
<dbReference type="PATRIC" id="fig|1294273.3.peg.770"/>
<dbReference type="HOGENOM" id="CLU_031317_0_2_5"/>
<accession>W8RPU8</accession>
<dbReference type="KEGG" id="red:roselon_00788"/>
<dbReference type="OrthoDB" id="9803916at2"/>
<name>W8RPU8_9RHOB</name>
<dbReference type="eggNOG" id="COG1234">
    <property type="taxonomic scope" value="Bacteria"/>
</dbReference>
<dbReference type="STRING" id="1294273.roselon_00788"/>
<evidence type="ECO:0000259" key="2">
    <source>
        <dbReference type="SMART" id="SM00849"/>
    </source>
</evidence>
<dbReference type="CDD" id="cd07719">
    <property type="entry name" value="arylsulfatase_AtsA-like_MBL-fold"/>
    <property type="match status" value="1"/>
</dbReference>
<dbReference type="GO" id="GO:0042781">
    <property type="term" value="F:3'-tRNA processing endoribonuclease activity"/>
    <property type="evidence" value="ECO:0007669"/>
    <property type="project" value="TreeGrafter"/>
</dbReference>
<dbReference type="InterPro" id="IPR001279">
    <property type="entry name" value="Metallo-B-lactamas"/>
</dbReference>
<evidence type="ECO:0000313" key="3">
    <source>
        <dbReference type="EMBL" id="AHM03204.1"/>
    </source>
</evidence>
<evidence type="ECO:0000256" key="1">
    <source>
        <dbReference type="ARBA" id="ARBA00022801"/>
    </source>
</evidence>
<dbReference type="SMART" id="SM00849">
    <property type="entry name" value="Lactamase_B"/>
    <property type="match status" value="1"/>
</dbReference>
<dbReference type="PANTHER" id="PTHR46018:SF2">
    <property type="entry name" value="ZINC PHOSPHODIESTERASE ELAC PROTEIN 1"/>
    <property type="match status" value="1"/>
</dbReference>
<dbReference type="Proteomes" id="UP000019593">
    <property type="component" value="Chromosome"/>
</dbReference>
<organism evidence="3 4">
    <name type="scientific">Roseicyclus elongatus DSM 19469</name>
    <dbReference type="NCBI Taxonomy" id="1294273"/>
    <lineage>
        <taxon>Bacteria</taxon>
        <taxon>Pseudomonadati</taxon>
        <taxon>Pseudomonadota</taxon>
        <taxon>Alphaproteobacteria</taxon>
        <taxon>Rhodobacterales</taxon>
        <taxon>Roseobacteraceae</taxon>
        <taxon>Roseicyclus</taxon>
    </lineage>
</organism>
<protein>
    <recommendedName>
        <fullName evidence="2">Metallo-beta-lactamase domain-containing protein</fullName>
    </recommendedName>
</protein>